<evidence type="ECO:0000313" key="3">
    <source>
        <dbReference type="Proteomes" id="UP000216442"/>
    </source>
</evidence>
<gene>
    <name evidence="2" type="ORF">CIT26_30540</name>
</gene>
<sequence length="234" mass="25346">MSKSTAGLVVAIAVLVLVLLVSGLVQHSEFVENLHRQRRLAAELRILIPERRNALLNDPAAPIAGNPEGDVALVAFFDYNCLPCREAALNFQQALKDDANVKLVFKEFPVLGPASEFAAEAALASRKQGKYEVFHLALMGFSGLIYERTTLTIAGLVGLDVEQLRRDMKDPAIAAAIARNRELANDLYITGTPALVVGDEVIPGVVEVARLQRYIADARAKANVRLSTSAKLAF</sequence>
<dbReference type="Proteomes" id="UP000216442">
    <property type="component" value="Unassembled WGS sequence"/>
</dbReference>
<dbReference type="InterPro" id="IPR001853">
    <property type="entry name" value="DSBA-like_thioredoxin_dom"/>
</dbReference>
<proteinExistence type="predicted"/>
<dbReference type="OrthoDB" id="9780147at2"/>
<organism evidence="2 3">
    <name type="scientific">Mesorhizobium temperatum</name>
    <dbReference type="NCBI Taxonomy" id="241416"/>
    <lineage>
        <taxon>Bacteria</taxon>
        <taxon>Pseudomonadati</taxon>
        <taxon>Pseudomonadota</taxon>
        <taxon>Alphaproteobacteria</taxon>
        <taxon>Hyphomicrobiales</taxon>
        <taxon>Phyllobacteriaceae</taxon>
        <taxon>Mesorhizobium</taxon>
    </lineage>
</organism>
<protein>
    <submittedName>
        <fullName evidence="2">Disulfide bond formation protein DsbA</fullName>
    </submittedName>
</protein>
<accession>A0A271LDC1</accession>
<dbReference type="InterPro" id="IPR036249">
    <property type="entry name" value="Thioredoxin-like_sf"/>
</dbReference>
<keyword evidence="3" id="KW-1185">Reference proteome</keyword>
<name>A0A271LDC1_9HYPH</name>
<reference evidence="2 3" key="1">
    <citation type="submission" date="2017-08" db="EMBL/GenBank/DDBJ databases">
        <title>Mesorhizobium wenxinae sp. nov., a novel rhizobial species isolated from root nodules of chickpea (Cicer arietinum L.).</title>
        <authorList>
            <person name="Zhang J."/>
        </authorList>
    </citation>
    <scope>NUCLEOTIDE SEQUENCE [LARGE SCALE GENOMIC DNA]</scope>
    <source>
        <strain evidence="2 3">SDW018</strain>
    </source>
</reference>
<dbReference type="CDD" id="cd03023">
    <property type="entry name" value="DsbA_Com1_like"/>
    <property type="match status" value="1"/>
</dbReference>
<dbReference type="EMBL" id="NPKJ01000072">
    <property type="protein sequence ID" value="PAQ05445.1"/>
    <property type="molecule type" value="Genomic_DNA"/>
</dbReference>
<dbReference type="GO" id="GO:0016491">
    <property type="term" value="F:oxidoreductase activity"/>
    <property type="evidence" value="ECO:0007669"/>
    <property type="project" value="InterPro"/>
</dbReference>
<feature type="domain" description="DSBA-like thioredoxin" evidence="1">
    <location>
        <begin position="73"/>
        <end position="215"/>
    </location>
</feature>
<evidence type="ECO:0000313" key="2">
    <source>
        <dbReference type="EMBL" id="PAQ05445.1"/>
    </source>
</evidence>
<dbReference type="Pfam" id="PF01323">
    <property type="entry name" value="DSBA"/>
    <property type="match status" value="1"/>
</dbReference>
<comment type="caution">
    <text evidence="2">The sequence shown here is derived from an EMBL/GenBank/DDBJ whole genome shotgun (WGS) entry which is preliminary data.</text>
</comment>
<dbReference type="AlphaFoldDB" id="A0A271LDC1"/>
<evidence type="ECO:0000259" key="1">
    <source>
        <dbReference type="Pfam" id="PF01323"/>
    </source>
</evidence>
<dbReference type="SUPFAM" id="SSF52833">
    <property type="entry name" value="Thioredoxin-like"/>
    <property type="match status" value="1"/>
</dbReference>
<dbReference type="Gene3D" id="3.40.30.10">
    <property type="entry name" value="Glutaredoxin"/>
    <property type="match status" value="1"/>
</dbReference>